<dbReference type="SUPFAM" id="SSF46785">
    <property type="entry name" value="Winged helix' DNA-binding domain"/>
    <property type="match status" value="1"/>
</dbReference>
<dbReference type="PRINTS" id="PR00778">
    <property type="entry name" value="HTHARSR"/>
</dbReference>
<dbReference type="InterPro" id="IPR011991">
    <property type="entry name" value="ArsR-like_HTH"/>
</dbReference>
<reference evidence="2 3" key="1">
    <citation type="submission" date="2022-09" db="EMBL/GenBank/DDBJ databases">
        <title>Chelativorans salina sp. nov., a novel slightly halophilic bacterium isolated from a saline lake sediment enrichment.</title>
        <authorList>
            <person name="Gao L."/>
            <person name="Fang B.-Z."/>
            <person name="Li W.-J."/>
        </authorList>
    </citation>
    <scope>NUCLEOTIDE SEQUENCE [LARGE SCALE GENOMIC DNA]</scope>
    <source>
        <strain evidence="2 3">EGI FJ00035</strain>
    </source>
</reference>
<organism evidence="2 3">
    <name type="scientific">Chelativorans salis</name>
    <dbReference type="NCBI Taxonomy" id="2978478"/>
    <lineage>
        <taxon>Bacteria</taxon>
        <taxon>Pseudomonadati</taxon>
        <taxon>Pseudomonadota</taxon>
        <taxon>Alphaproteobacteria</taxon>
        <taxon>Hyphomicrobiales</taxon>
        <taxon>Phyllobacteriaceae</taxon>
        <taxon>Chelativorans</taxon>
    </lineage>
</organism>
<sequence>MMLQSVDLDRAFHALADPTRRGMVDRLAQGPASVKELAAPLSMALPSVMKHLRVLEAGGIVLSEKAGRVRTYHIEPAALAGIEEWVSRRKAAWNRQFDRLEAYLTEETEDPQQEPEK</sequence>
<keyword evidence="3" id="KW-1185">Reference proteome</keyword>
<dbReference type="NCBIfam" id="NF033788">
    <property type="entry name" value="HTH_metalloreg"/>
    <property type="match status" value="1"/>
</dbReference>
<protein>
    <submittedName>
        <fullName evidence="2">Metalloregulator ArsR/SmtB family transcription factor</fullName>
    </submittedName>
</protein>
<dbReference type="CDD" id="cd00090">
    <property type="entry name" value="HTH_ARSR"/>
    <property type="match status" value="1"/>
</dbReference>
<evidence type="ECO:0000259" key="1">
    <source>
        <dbReference type="PROSITE" id="PS50987"/>
    </source>
</evidence>
<evidence type="ECO:0000313" key="2">
    <source>
        <dbReference type="EMBL" id="MCT7378417.1"/>
    </source>
</evidence>
<dbReference type="InterPro" id="IPR036390">
    <property type="entry name" value="WH_DNA-bd_sf"/>
</dbReference>
<feature type="domain" description="HTH arsR-type" evidence="1">
    <location>
        <begin position="1"/>
        <end position="94"/>
    </location>
</feature>
<dbReference type="InterPro" id="IPR036388">
    <property type="entry name" value="WH-like_DNA-bd_sf"/>
</dbReference>
<dbReference type="SMART" id="SM00418">
    <property type="entry name" value="HTH_ARSR"/>
    <property type="match status" value="1"/>
</dbReference>
<dbReference type="Gene3D" id="1.10.10.10">
    <property type="entry name" value="Winged helix-like DNA-binding domain superfamily/Winged helix DNA-binding domain"/>
    <property type="match status" value="1"/>
</dbReference>
<evidence type="ECO:0000313" key="3">
    <source>
        <dbReference type="Proteomes" id="UP001320831"/>
    </source>
</evidence>
<dbReference type="InterPro" id="IPR001845">
    <property type="entry name" value="HTH_ArsR_DNA-bd_dom"/>
</dbReference>
<dbReference type="EMBL" id="JAOCZP010000013">
    <property type="protein sequence ID" value="MCT7378417.1"/>
    <property type="molecule type" value="Genomic_DNA"/>
</dbReference>
<gene>
    <name evidence="2" type="ORF">N5A92_25740</name>
</gene>
<dbReference type="RefSeq" id="WP_260907346.1">
    <property type="nucleotide sequence ID" value="NZ_JAOCZP010000013.1"/>
</dbReference>
<name>A0ABT2LX16_9HYPH</name>
<comment type="caution">
    <text evidence="2">The sequence shown here is derived from an EMBL/GenBank/DDBJ whole genome shotgun (WGS) entry which is preliminary data.</text>
</comment>
<dbReference type="PROSITE" id="PS50987">
    <property type="entry name" value="HTH_ARSR_2"/>
    <property type="match status" value="1"/>
</dbReference>
<dbReference type="Proteomes" id="UP001320831">
    <property type="component" value="Unassembled WGS sequence"/>
</dbReference>
<dbReference type="Pfam" id="PF12840">
    <property type="entry name" value="HTH_20"/>
    <property type="match status" value="1"/>
</dbReference>
<dbReference type="PANTHER" id="PTHR38600:SF2">
    <property type="entry name" value="SLL0088 PROTEIN"/>
    <property type="match status" value="1"/>
</dbReference>
<proteinExistence type="predicted"/>
<dbReference type="PANTHER" id="PTHR38600">
    <property type="entry name" value="TRANSCRIPTIONAL REGULATORY PROTEIN"/>
    <property type="match status" value="1"/>
</dbReference>
<accession>A0ABT2LX16</accession>